<dbReference type="SUPFAM" id="SSF109604">
    <property type="entry name" value="HD-domain/PDEase-like"/>
    <property type="match status" value="1"/>
</dbReference>
<organism evidence="2 3">
    <name type="scientific">Zooshikella harenae</name>
    <dbReference type="NCBI Taxonomy" id="2827238"/>
    <lineage>
        <taxon>Bacteria</taxon>
        <taxon>Pseudomonadati</taxon>
        <taxon>Pseudomonadota</taxon>
        <taxon>Gammaproteobacteria</taxon>
        <taxon>Oceanospirillales</taxon>
        <taxon>Zooshikellaceae</taxon>
        <taxon>Zooshikella</taxon>
    </lineage>
</organism>
<dbReference type="EMBL" id="JAGSOY010000002">
    <property type="protein sequence ID" value="MBU2709684.1"/>
    <property type="molecule type" value="Genomic_DNA"/>
</dbReference>
<protein>
    <submittedName>
        <fullName evidence="2">HDOD domain-containing protein</fullName>
    </submittedName>
</protein>
<dbReference type="Proteomes" id="UP000690515">
    <property type="component" value="Unassembled WGS sequence"/>
</dbReference>
<proteinExistence type="predicted"/>
<reference evidence="2 3" key="1">
    <citation type="submission" date="2021-04" db="EMBL/GenBank/DDBJ databases">
        <authorList>
            <person name="Pira H."/>
            <person name="Risdian C."/>
            <person name="Wink J."/>
        </authorList>
    </citation>
    <scope>NUCLEOTIDE SEQUENCE [LARGE SCALE GENOMIC DNA]</scope>
    <source>
        <strain evidence="2 3">WH53</strain>
    </source>
</reference>
<dbReference type="InterPro" id="IPR013976">
    <property type="entry name" value="HDOD"/>
</dbReference>
<dbReference type="RefSeq" id="WP_215817853.1">
    <property type="nucleotide sequence ID" value="NZ_JAGSOY010000002.1"/>
</dbReference>
<accession>A0ABS5Z6J7</accession>
<dbReference type="Gene3D" id="1.10.3210.10">
    <property type="entry name" value="Hypothetical protein af1432"/>
    <property type="match status" value="1"/>
</dbReference>
<sequence length="299" mass="33738">MASLDIIEQALTEKLIDSPFDFPQLPSHTLTVRQLAAKSSVHLNEIVLLIEQDKGLSKHLEKLADSPLYRQPLPPYDLKGAIVRIGIKATSNVILTYVLKNLFTCQTYMARKYQGEIWQHSLVFAALSSILAKHVGTIDTDKALLSSLLQDVGSLFLVTQLDDYPDVVSVPQNVRVLCNQLNRVLGTKLIDSWQLPNSFNNVIKTKDFWAFSASKKYNLIDHTLIARYLFLYQNPRTKPTPELSSLASFQKSPFQYWRHADPMRIYATIYAETTQLVDMLGGNAKGILIPPPRSAFGKY</sequence>
<dbReference type="InterPro" id="IPR052340">
    <property type="entry name" value="RNase_Y/CdgJ"/>
</dbReference>
<comment type="caution">
    <text evidence="2">The sequence shown here is derived from an EMBL/GenBank/DDBJ whole genome shotgun (WGS) entry which is preliminary data.</text>
</comment>
<gene>
    <name evidence="2" type="ORF">KCG35_01280</name>
</gene>
<evidence type="ECO:0000259" key="1">
    <source>
        <dbReference type="PROSITE" id="PS51833"/>
    </source>
</evidence>
<name>A0ABS5Z6J7_9GAMM</name>
<dbReference type="PANTHER" id="PTHR33525">
    <property type="match status" value="1"/>
</dbReference>
<keyword evidence="3" id="KW-1185">Reference proteome</keyword>
<dbReference type="PROSITE" id="PS51833">
    <property type="entry name" value="HDOD"/>
    <property type="match status" value="1"/>
</dbReference>
<evidence type="ECO:0000313" key="2">
    <source>
        <dbReference type="EMBL" id="MBU2709684.1"/>
    </source>
</evidence>
<evidence type="ECO:0000313" key="3">
    <source>
        <dbReference type="Proteomes" id="UP000690515"/>
    </source>
</evidence>
<dbReference type="Pfam" id="PF08668">
    <property type="entry name" value="HDOD"/>
    <property type="match status" value="1"/>
</dbReference>
<dbReference type="PANTHER" id="PTHR33525:SF3">
    <property type="entry name" value="RIBONUCLEASE Y"/>
    <property type="match status" value="1"/>
</dbReference>
<feature type="domain" description="HDOD" evidence="1">
    <location>
        <begin position="22"/>
        <end position="209"/>
    </location>
</feature>